<dbReference type="Proteomes" id="UP001293593">
    <property type="component" value="Unassembled WGS sequence"/>
</dbReference>
<proteinExistence type="predicted"/>
<name>A0AAE1TFD9_9FABA</name>
<keyword evidence="5" id="KW-1185">Reference proteome</keyword>
<dbReference type="InterPro" id="IPR021864">
    <property type="entry name" value="DUF3475"/>
</dbReference>
<evidence type="ECO:0000313" key="4">
    <source>
        <dbReference type="EMBL" id="KAK4281599.1"/>
    </source>
</evidence>
<evidence type="ECO:0000259" key="2">
    <source>
        <dbReference type="Pfam" id="PF05003"/>
    </source>
</evidence>
<evidence type="ECO:0000313" key="5">
    <source>
        <dbReference type="Proteomes" id="UP001293593"/>
    </source>
</evidence>
<dbReference type="AlphaFoldDB" id="A0AAE1TFD9"/>
<keyword evidence="1" id="KW-0175">Coiled coil</keyword>
<evidence type="ECO:0000259" key="3">
    <source>
        <dbReference type="Pfam" id="PF11961"/>
    </source>
</evidence>
<dbReference type="EMBL" id="JAWXYG010000002">
    <property type="protein sequence ID" value="KAK4281599.1"/>
    <property type="molecule type" value="Genomic_DNA"/>
</dbReference>
<reference evidence="4" key="1">
    <citation type="submission" date="2023-10" db="EMBL/GenBank/DDBJ databases">
        <title>Chromosome-level genome of the transformable northern wattle, Acacia crassicarpa.</title>
        <authorList>
            <person name="Massaro I."/>
            <person name="Sinha N.R."/>
            <person name="Poethig S."/>
            <person name="Leichty A.R."/>
        </authorList>
    </citation>
    <scope>NUCLEOTIDE SEQUENCE</scope>
    <source>
        <strain evidence="4">Acra3RX</strain>
        <tissue evidence="4">Leaf</tissue>
    </source>
</reference>
<feature type="domain" description="DUF3475" evidence="3">
    <location>
        <begin position="31"/>
        <end position="87"/>
    </location>
</feature>
<comment type="caution">
    <text evidence="4">The sequence shown here is derived from an EMBL/GenBank/DDBJ whole genome shotgun (WGS) entry which is preliminary data.</text>
</comment>
<accession>A0AAE1TFD9</accession>
<feature type="domain" description="DUF668" evidence="2">
    <location>
        <begin position="398"/>
        <end position="489"/>
    </location>
</feature>
<dbReference type="PANTHER" id="PTHR31371">
    <property type="entry name" value="BNAC09G50660D PROTEIN"/>
    <property type="match status" value="1"/>
</dbReference>
<dbReference type="InterPro" id="IPR007700">
    <property type="entry name" value="DUF668"/>
</dbReference>
<feature type="coiled-coil region" evidence="1">
    <location>
        <begin position="144"/>
        <end position="174"/>
    </location>
</feature>
<dbReference type="Pfam" id="PF11961">
    <property type="entry name" value="DUF3475"/>
    <property type="match status" value="1"/>
</dbReference>
<sequence length="571" mass="64776">MGGETANGSWFSVFWPVSRKTAVDNKASIGILASEVASLMLKVVNLWRSLSDLEAMSLKEELINSVGLKILVSDNDDFLMELALNEILDNFEYLARSVARLGKRCADPVFHRFELFVDNPAQYSFQWSGWEYKSKKMEKKVKKMERFAAAMTQLSQELEVLAELEQTFRRMQANPEQSRVKLLEFQKKVMWQRQEVKNLRHMSPWNRSYDYIVRLLAKSLLTILERIIHVYGNSHLSTQQQNDCPDMDASHLPRSHSFSVPVHSSFNPSYNQFHGFHSEPLGSGPVSSNTDSVTDRSKRTNTLQQALNAAPALRRKHLRSASKQLAHIGPFKGCMWVGNESPVVQSCMPTTGGSMRLNDCHMKSVDKMNIVDKLSLSCRNIIYSKLSIKGRLKPAPITLGDSALALHYANVIILIERMVSSPHLVDLETRDDLYNMLPAAVRSALRAKLKWCTKSKDSSIYDANLAEGWIQALTQILEWLAPLAHNMIKWHSERNFEKEYTTSKANVLLVQTLYFANQPKTEAAMIELLVGLNYVCRIDREIGSRDTAEFAGARSYNGVCLGKNDICNEYD</sequence>
<dbReference type="Pfam" id="PF05003">
    <property type="entry name" value="DUF668"/>
    <property type="match status" value="1"/>
</dbReference>
<gene>
    <name evidence="4" type="ORF">QN277_013070</name>
</gene>
<dbReference type="GO" id="GO:0045927">
    <property type="term" value="P:positive regulation of growth"/>
    <property type="evidence" value="ECO:0007669"/>
    <property type="project" value="InterPro"/>
</dbReference>
<evidence type="ECO:0000256" key="1">
    <source>
        <dbReference type="SAM" id="Coils"/>
    </source>
</evidence>
<protein>
    <submittedName>
        <fullName evidence="4">Uncharacterized protein</fullName>
    </submittedName>
</protein>
<dbReference type="PANTHER" id="PTHR31371:SF4">
    <property type="entry name" value="DUF668 DOMAIN-CONTAINING PROTEIN"/>
    <property type="match status" value="1"/>
</dbReference>
<organism evidence="4 5">
    <name type="scientific">Acacia crassicarpa</name>
    <name type="common">northern wattle</name>
    <dbReference type="NCBI Taxonomy" id="499986"/>
    <lineage>
        <taxon>Eukaryota</taxon>
        <taxon>Viridiplantae</taxon>
        <taxon>Streptophyta</taxon>
        <taxon>Embryophyta</taxon>
        <taxon>Tracheophyta</taxon>
        <taxon>Spermatophyta</taxon>
        <taxon>Magnoliopsida</taxon>
        <taxon>eudicotyledons</taxon>
        <taxon>Gunneridae</taxon>
        <taxon>Pentapetalae</taxon>
        <taxon>rosids</taxon>
        <taxon>fabids</taxon>
        <taxon>Fabales</taxon>
        <taxon>Fabaceae</taxon>
        <taxon>Caesalpinioideae</taxon>
        <taxon>mimosoid clade</taxon>
        <taxon>Acacieae</taxon>
        <taxon>Acacia</taxon>
    </lineage>
</organism>